<reference evidence="2 3" key="1">
    <citation type="journal article" date="2019" name="Nat. Ecol. Evol.">
        <title>Megaphylogeny resolves global patterns of mushroom evolution.</title>
        <authorList>
            <person name="Varga T."/>
            <person name="Krizsan K."/>
            <person name="Foldi C."/>
            <person name="Dima B."/>
            <person name="Sanchez-Garcia M."/>
            <person name="Sanchez-Ramirez S."/>
            <person name="Szollosi G.J."/>
            <person name="Szarkandi J.G."/>
            <person name="Papp V."/>
            <person name="Albert L."/>
            <person name="Andreopoulos W."/>
            <person name="Angelini C."/>
            <person name="Antonin V."/>
            <person name="Barry K.W."/>
            <person name="Bougher N.L."/>
            <person name="Buchanan P."/>
            <person name="Buyck B."/>
            <person name="Bense V."/>
            <person name="Catcheside P."/>
            <person name="Chovatia M."/>
            <person name="Cooper J."/>
            <person name="Damon W."/>
            <person name="Desjardin D."/>
            <person name="Finy P."/>
            <person name="Geml J."/>
            <person name="Haridas S."/>
            <person name="Hughes K."/>
            <person name="Justo A."/>
            <person name="Karasinski D."/>
            <person name="Kautmanova I."/>
            <person name="Kiss B."/>
            <person name="Kocsube S."/>
            <person name="Kotiranta H."/>
            <person name="LaButti K.M."/>
            <person name="Lechner B.E."/>
            <person name="Liimatainen K."/>
            <person name="Lipzen A."/>
            <person name="Lukacs Z."/>
            <person name="Mihaltcheva S."/>
            <person name="Morgado L.N."/>
            <person name="Niskanen T."/>
            <person name="Noordeloos M.E."/>
            <person name="Ohm R.A."/>
            <person name="Ortiz-Santana B."/>
            <person name="Ovrebo C."/>
            <person name="Racz N."/>
            <person name="Riley R."/>
            <person name="Savchenko A."/>
            <person name="Shiryaev A."/>
            <person name="Soop K."/>
            <person name="Spirin V."/>
            <person name="Szebenyi C."/>
            <person name="Tomsovsky M."/>
            <person name="Tulloss R.E."/>
            <person name="Uehling J."/>
            <person name="Grigoriev I.V."/>
            <person name="Vagvolgyi C."/>
            <person name="Papp T."/>
            <person name="Martin F.M."/>
            <person name="Miettinen O."/>
            <person name="Hibbett D.S."/>
            <person name="Nagy L.G."/>
        </authorList>
    </citation>
    <scope>NUCLEOTIDE SEQUENCE [LARGE SCALE GENOMIC DNA]</scope>
    <source>
        <strain evidence="2 3">HHB13444</strain>
    </source>
</reference>
<dbReference type="EMBL" id="ML211200">
    <property type="protein sequence ID" value="TFK86422.1"/>
    <property type="molecule type" value="Genomic_DNA"/>
</dbReference>
<feature type="compositionally biased region" description="Low complexity" evidence="1">
    <location>
        <begin position="206"/>
        <end position="223"/>
    </location>
</feature>
<feature type="region of interest" description="Disordered" evidence="1">
    <location>
        <begin position="206"/>
        <end position="294"/>
    </location>
</feature>
<evidence type="ECO:0000313" key="3">
    <source>
        <dbReference type="Proteomes" id="UP000308197"/>
    </source>
</evidence>
<dbReference type="InParanoid" id="A0A5C3PAQ4"/>
<evidence type="ECO:0000313" key="2">
    <source>
        <dbReference type="EMBL" id="TFK86422.1"/>
    </source>
</evidence>
<dbReference type="AlphaFoldDB" id="A0A5C3PAQ4"/>
<keyword evidence="3" id="KW-1185">Reference proteome</keyword>
<accession>A0A5C3PAQ4</accession>
<dbReference type="PROSITE" id="PS51257">
    <property type="entry name" value="PROKAR_LIPOPROTEIN"/>
    <property type="match status" value="1"/>
</dbReference>
<dbReference type="Proteomes" id="UP000308197">
    <property type="component" value="Unassembled WGS sequence"/>
</dbReference>
<gene>
    <name evidence="2" type="ORF">K466DRAFT_151818</name>
</gene>
<evidence type="ECO:0000256" key="1">
    <source>
        <dbReference type="SAM" id="MobiDB-lite"/>
    </source>
</evidence>
<feature type="compositionally biased region" description="Polar residues" evidence="1">
    <location>
        <begin position="224"/>
        <end position="238"/>
    </location>
</feature>
<feature type="compositionally biased region" description="Basic residues" evidence="1">
    <location>
        <begin position="274"/>
        <end position="294"/>
    </location>
</feature>
<proteinExistence type="predicted"/>
<name>A0A5C3PAQ4_9APHY</name>
<sequence>MKTHHRSRLWRITTAAAATLCLAATLACFVVVAVGGAFPSYKRESSIVAPRTGDVWQVGDMHTVQWTLTHVRTTNSSGDPIMAKFILAYSGGSQNAHVLIAELTGWFPLADRLANVMVPSVPTRDDYSLYLFSREEHDASAWSGSISIFNPEDVEGSDQPPDKLVVTTAPPVSVTMSLTSMFSDSELTGMSNSASLASATASAVNGTESSASSSSGFVSITSSPPATATGTQTDTLLASASEDEGVHPEATPTATGARMALVQTSESQPVPTHLMKRARHSREHDKRLHPRRLR</sequence>
<organism evidence="2 3">
    <name type="scientific">Polyporus arcularius HHB13444</name>
    <dbReference type="NCBI Taxonomy" id="1314778"/>
    <lineage>
        <taxon>Eukaryota</taxon>
        <taxon>Fungi</taxon>
        <taxon>Dikarya</taxon>
        <taxon>Basidiomycota</taxon>
        <taxon>Agaricomycotina</taxon>
        <taxon>Agaricomycetes</taxon>
        <taxon>Polyporales</taxon>
        <taxon>Polyporaceae</taxon>
        <taxon>Polyporus</taxon>
    </lineage>
</organism>
<protein>
    <submittedName>
        <fullName evidence="2">Uncharacterized protein</fullName>
    </submittedName>
</protein>
<dbReference type="STRING" id="1314778.A0A5C3PAQ4"/>